<dbReference type="Pfam" id="PF02600">
    <property type="entry name" value="DsbB"/>
    <property type="match status" value="1"/>
</dbReference>
<dbReference type="GO" id="GO:0016020">
    <property type="term" value="C:membrane"/>
    <property type="evidence" value="ECO:0007669"/>
    <property type="project" value="UniProtKB-SubCell"/>
</dbReference>
<proteinExistence type="predicted"/>
<dbReference type="InterPro" id="IPR003752">
    <property type="entry name" value="DiS_bond_form_DsbB/BdbC"/>
</dbReference>
<feature type="transmembrane region" description="Helical" evidence="5">
    <location>
        <begin position="145"/>
        <end position="166"/>
    </location>
</feature>
<dbReference type="STRING" id="1166073.SAMN05192530_10584"/>
<evidence type="ECO:0000256" key="4">
    <source>
        <dbReference type="ARBA" id="ARBA00023136"/>
    </source>
</evidence>
<feature type="transmembrane region" description="Helical" evidence="5">
    <location>
        <begin position="81"/>
        <end position="101"/>
    </location>
</feature>
<feature type="transmembrane region" description="Helical" evidence="5">
    <location>
        <begin position="56"/>
        <end position="74"/>
    </location>
</feature>
<dbReference type="GO" id="GO:0006457">
    <property type="term" value="P:protein folding"/>
    <property type="evidence" value="ECO:0007669"/>
    <property type="project" value="InterPro"/>
</dbReference>
<sequence length="177" mass="18503">MTLSDRLQRRSTATRQTLAAALLLVGTTTTVGSALLLQHVGGYIPCALCLEQRTPYYLAIPVALVALLGSVVGVRPASTRILLVIVAILMAWALGLGVYHAGVEWRWWAGPADCAAAAPVDLTGDLLSSLDSVHPPSCTDAALRVFGLSLAGWNAVAATILLLIALRGAFARASRFG</sequence>
<evidence type="ECO:0000256" key="3">
    <source>
        <dbReference type="ARBA" id="ARBA00022989"/>
    </source>
</evidence>
<dbReference type="RefSeq" id="WP_090673544.1">
    <property type="nucleotide sequence ID" value="NZ_FNIT01000005.1"/>
</dbReference>
<evidence type="ECO:0000256" key="5">
    <source>
        <dbReference type="SAM" id="Phobius"/>
    </source>
</evidence>
<dbReference type="InterPro" id="IPR024199">
    <property type="entry name" value="Uncharacterised_DsbB"/>
</dbReference>
<reference evidence="6 7" key="1">
    <citation type="submission" date="2016-10" db="EMBL/GenBank/DDBJ databases">
        <authorList>
            <person name="de Groot N.N."/>
        </authorList>
    </citation>
    <scope>NUCLEOTIDE SEQUENCE [LARGE SCALE GENOMIC DNA]</scope>
    <source>
        <strain evidence="7">L7-484,KACC 16230,DSM 25025</strain>
    </source>
</reference>
<comment type="subcellular location">
    <subcellularLocation>
        <location evidence="1">Membrane</location>
        <topology evidence="1">Multi-pass membrane protein</topology>
    </subcellularLocation>
</comment>
<evidence type="ECO:0000313" key="6">
    <source>
        <dbReference type="EMBL" id="SDO29503.1"/>
    </source>
</evidence>
<dbReference type="EMBL" id="FNIT01000005">
    <property type="protein sequence ID" value="SDO29503.1"/>
    <property type="molecule type" value="Genomic_DNA"/>
</dbReference>
<dbReference type="SUPFAM" id="SSF158442">
    <property type="entry name" value="DsbB-like"/>
    <property type="match status" value="1"/>
</dbReference>
<dbReference type="OrthoDB" id="9808637at2"/>
<evidence type="ECO:0000256" key="1">
    <source>
        <dbReference type="ARBA" id="ARBA00004141"/>
    </source>
</evidence>
<accession>A0A1H0IDN3</accession>
<keyword evidence="4 5" id="KW-0472">Membrane</keyword>
<evidence type="ECO:0000313" key="7">
    <source>
        <dbReference type="Proteomes" id="UP000198793"/>
    </source>
</evidence>
<organism evidence="6 7">
    <name type="scientific">Aureimonas jatrophae</name>
    <dbReference type="NCBI Taxonomy" id="1166073"/>
    <lineage>
        <taxon>Bacteria</taxon>
        <taxon>Pseudomonadati</taxon>
        <taxon>Pseudomonadota</taxon>
        <taxon>Alphaproteobacteria</taxon>
        <taxon>Hyphomicrobiales</taxon>
        <taxon>Aurantimonadaceae</taxon>
        <taxon>Aureimonas</taxon>
    </lineage>
</organism>
<evidence type="ECO:0000256" key="2">
    <source>
        <dbReference type="ARBA" id="ARBA00022692"/>
    </source>
</evidence>
<dbReference type="InterPro" id="IPR023380">
    <property type="entry name" value="DsbB-like_sf"/>
</dbReference>
<keyword evidence="2 5" id="KW-0812">Transmembrane</keyword>
<dbReference type="PIRSF" id="PIRSF033913">
    <property type="entry name" value="S-S_format_DsbB"/>
    <property type="match status" value="1"/>
</dbReference>
<feature type="transmembrane region" description="Helical" evidence="5">
    <location>
        <begin position="21"/>
        <end position="44"/>
    </location>
</feature>
<protein>
    <submittedName>
        <fullName evidence="6">Disulfide bond formation protein DsbB</fullName>
    </submittedName>
</protein>
<keyword evidence="7" id="KW-1185">Reference proteome</keyword>
<dbReference type="GO" id="GO:0015035">
    <property type="term" value="F:protein-disulfide reductase activity"/>
    <property type="evidence" value="ECO:0007669"/>
    <property type="project" value="InterPro"/>
</dbReference>
<dbReference type="Gene3D" id="1.20.1550.10">
    <property type="entry name" value="DsbB-like"/>
    <property type="match status" value="1"/>
</dbReference>
<name>A0A1H0IDN3_9HYPH</name>
<dbReference type="Proteomes" id="UP000198793">
    <property type="component" value="Unassembled WGS sequence"/>
</dbReference>
<gene>
    <name evidence="6" type="ORF">SAMN05192530_10584</name>
</gene>
<keyword evidence="3 5" id="KW-1133">Transmembrane helix</keyword>
<dbReference type="AlphaFoldDB" id="A0A1H0IDN3"/>